<dbReference type="EMBL" id="FOOU01000004">
    <property type="protein sequence ID" value="SFG22672.1"/>
    <property type="molecule type" value="Genomic_DNA"/>
</dbReference>
<reference evidence="2" key="1">
    <citation type="submission" date="2016-10" db="EMBL/GenBank/DDBJ databases">
        <authorList>
            <person name="Varghese N."/>
            <person name="Submissions S."/>
        </authorList>
    </citation>
    <scope>NUCLEOTIDE SEQUENCE [LARGE SCALE GENOMIC DNA]</scope>
    <source>
        <strain evidence="2">CGMCC 1.10971</strain>
    </source>
</reference>
<accession>A0A1I2Q2R3</accession>
<proteinExistence type="predicted"/>
<name>A0A1I2Q2R3_9GAMM</name>
<evidence type="ECO:0008006" key="3">
    <source>
        <dbReference type="Google" id="ProtNLM"/>
    </source>
</evidence>
<dbReference type="AlphaFoldDB" id="A0A1I2Q2R3"/>
<keyword evidence="2" id="KW-1185">Reference proteome</keyword>
<dbReference type="STRING" id="1045558.SAMN05216175_104199"/>
<gene>
    <name evidence="1" type="ORF">SAMN05216175_104199</name>
</gene>
<dbReference type="InterPro" id="IPR021732">
    <property type="entry name" value="DUF3301"/>
</dbReference>
<organism evidence="1 2">
    <name type="scientific">Neptunomonas qingdaonensis</name>
    <dbReference type="NCBI Taxonomy" id="1045558"/>
    <lineage>
        <taxon>Bacteria</taxon>
        <taxon>Pseudomonadati</taxon>
        <taxon>Pseudomonadota</taxon>
        <taxon>Gammaproteobacteria</taxon>
        <taxon>Oceanospirillales</taxon>
        <taxon>Oceanospirillaceae</taxon>
        <taxon>Neptunomonas</taxon>
    </lineage>
</organism>
<evidence type="ECO:0000313" key="2">
    <source>
        <dbReference type="Proteomes" id="UP000198623"/>
    </source>
</evidence>
<evidence type="ECO:0000313" key="1">
    <source>
        <dbReference type="EMBL" id="SFG22672.1"/>
    </source>
</evidence>
<dbReference type="Pfam" id="PF11743">
    <property type="entry name" value="DUF3301"/>
    <property type="match status" value="1"/>
</dbReference>
<dbReference type="RefSeq" id="WP_090726533.1">
    <property type="nucleotide sequence ID" value="NZ_FOOU01000004.1"/>
</dbReference>
<protein>
    <recommendedName>
        <fullName evidence="3">DUF3301 domain-containing protein</fullName>
    </recommendedName>
</protein>
<dbReference type="OrthoDB" id="5959530at2"/>
<sequence>MFIEFSDLLWFTLICLCLWYWWAAQKVKEVALTAARKSCKEMSLQLLDESVGLRALWLKRDDNGQLRLWRRFVFEFSSTGEDRYLGKVIMLGLRITQIELEPHRLNE</sequence>
<dbReference type="Proteomes" id="UP000198623">
    <property type="component" value="Unassembled WGS sequence"/>
</dbReference>